<gene>
    <name evidence="1" type="ORF">PIB30_012241</name>
</gene>
<dbReference type="EMBL" id="JASCZI010151065">
    <property type="protein sequence ID" value="MED6168514.1"/>
    <property type="molecule type" value="Genomic_DNA"/>
</dbReference>
<dbReference type="Proteomes" id="UP001341840">
    <property type="component" value="Unassembled WGS sequence"/>
</dbReference>
<name>A0ABU6V562_9FABA</name>
<comment type="caution">
    <text evidence="1">The sequence shown here is derived from an EMBL/GenBank/DDBJ whole genome shotgun (WGS) entry which is preliminary data.</text>
</comment>
<reference evidence="1 2" key="1">
    <citation type="journal article" date="2023" name="Plants (Basel)">
        <title>Bridging the Gap: Combining Genomics and Transcriptomics Approaches to Understand Stylosanthes scabra, an Orphan Legume from the Brazilian Caatinga.</title>
        <authorList>
            <person name="Ferreira-Neto J.R.C."/>
            <person name="da Silva M.D."/>
            <person name="Binneck E."/>
            <person name="de Melo N.F."/>
            <person name="da Silva R.H."/>
            <person name="de Melo A.L.T.M."/>
            <person name="Pandolfi V."/>
            <person name="Bustamante F.O."/>
            <person name="Brasileiro-Vidal A.C."/>
            <person name="Benko-Iseppon A.M."/>
        </authorList>
    </citation>
    <scope>NUCLEOTIDE SEQUENCE [LARGE SCALE GENOMIC DNA]</scope>
    <source>
        <tissue evidence="1">Leaves</tissue>
    </source>
</reference>
<sequence length="206" mass="23302">MVLTAEPPPSLNHQIVLSSLVAEQCYHSRRLVATSSLRRRRRFISTCFWWSLAVPVTDLRGYSLAGLQLADHPSLTVSGVSGVTTVGEPEATALDYFIRVGYKGVDVLGDRPPFSKWIPEFVLGVPNMGNPYKDNLWVLLWLQMEHYFCENTFAHPKNHIDNVGNKVRMDTALALVTEHVNELKVVAWGLASEDWERRRWGQSTNP</sequence>
<evidence type="ECO:0000313" key="1">
    <source>
        <dbReference type="EMBL" id="MED6168514.1"/>
    </source>
</evidence>
<protein>
    <submittedName>
        <fullName evidence="1">Uncharacterized protein</fullName>
    </submittedName>
</protein>
<organism evidence="1 2">
    <name type="scientific">Stylosanthes scabra</name>
    <dbReference type="NCBI Taxonomy" id="79078"/>
    <lineage>
        <taxon>Eukaryota</taxon>
        <taxon>Viridiplantae</taxon>
        <taxon>Streptophyta</taxon>
        <taxon>Embryophyta</taxon>
        <taxon>Tracheophyta</taxon>
        <taxon>Spermatophyta</taxon>
        <taxon>Magnoliopsida</taxon>
        <taxon>eudicotyledons</taxon>
        <taxon>Gunneridae</taxon>
        <taxon>Pentapetalae</taxon>
        <taxon>rosids</taxon>
        <taxon>fabids</taxon>
        <taxon>Fabales</taxon>
        <taxon>Fabaceae</taxon>
        <taxon>Papilionoideae</taxon>
        <taxon>50 kb inversion clade</taxon>
        <taxon>dalbergioids sensu lato</taxon>
        <taxon>Dalbergieae</taxon>
        <taxon>Pterocarpus clade</taxon>
        <taxon>Stylosanthes</taxon>
    </lineage>
</organism>
<proteinExistence type="predicted"/>
<keyword evidence="2" id="KW-1185">Reference proteome</keyword>
<accession>A0ABU6V562</accession>
<evidence type="ECO:0000313" key="2">
    <source>
        <dbReference type="Proteomes" id="UP001341840"/>
    </source>
</evidence>